<evidence type="ECO:0000313" key="4">
    <source>
        <dbReference type="Proteomes" id="UP001596004"/>
    </source>
</evidence>
<dbReference type="Pfam" id="PF25148">
    <property type="entry name" value="DUF7824"/>
    <property type="match status" value="1"/>
</dbReference>
<proteinExistence type="predicted"/>
<gene>
    <name evidence="3" type="ORF">ACFO60_33175</name>
</gene>
<accession>A0ABV9CTE8</accession>
<reference evidence="4" key="1">
    <citation type="journal article" date="2019" name="Int. J. Syst. Evol. Microbiol.">
        <title>The Global Catalogue of Microorganisms (GCM) 10K type strain sequencing project: providing services to taxonomists for standard genome sequencing and annotation.</title>
        <authorList>
            <consortium name="The Broad Institute Genomics Platform"/>
            <consortium name="The Broad Institute Genome Sequencing Center for Infectious Disease"/>
            <person name="Wu L."/>
            <person name="Ma J."/>
        </authorList>
    </citation>
    <scope>NUCLEOTIDE SEQUENCE [LARGE SCALE GENOMIC DNA]</scope>
    <source>
        <strain evidence="4">CGMCC 4.7132</strain>
    </source>
</reference>
<evidence type="ECO:0000256" key="1">
    <source>
        <dbReference type="SAM" id="MobiDB-lite"/>
    </source>
</evidence>
<dbReference type="EMBL" id="JBHSFP010000033">
    <property type="protein sequence ID" value="MFC4535643.1"/>
    <property type="molecule type" value="Genomic_DNA"/>
</dbReference>
<evidence type="ECO:0000259" key="2">
    <source>
        <dbReference type="Pfam" id="PF25148"/>
    </source>
</evidence>
<feature type="region of interest" description="Disordered" evidence="1">
    <location>
        <begin position="192"/>
        <end position="212"/>
    </location>
</feature>
<keyword evidence="4" id="KW-1185">Reference proteome</keyword>
<feature type="domain" description="DUF7824" evidence="2">
    <location>
        <begin position="668"/>
        <end position="750"/>
    </location>
</feature>
<evidence type="ECO:0000313" key="3">
    <source>
        <dbReference type="EMBL" id="MFC4535643.1"/>
    </source>
</evidence>
<sequence>MTAWDDVRGLIDAGDAVRLADRLTGLTAGERKAVSGELREYIPVIRARARALREERWEEESRLHEAWSGRGRRVLRREPWEDWPDLMRLAGAGTISAVTAVAAWVTRRDLLTTRRSRRPAFGDPGPIVQVLAHRPAEWQAELAVRLAAKVRGPRDTGAPLALAMLRHTGAEPPPNDALVVAWVAAGVGSSPAWQPPGTARPEGVRPGDDTGEPWEEEFADPLLPVLLPRLFEAEGVGRALRDERLDPISPWLRTIRDVVESGAVAREPLLDGCVRRLLRGGAAPDLRFFARVHELLAPSAAEVEARRRDYLSMLPAAPGPVAEVALRHLRGLPEHELEDVAEAIGGLLFRAEVGLVKAGMTWFDHTVRHDPARADGLAPALATAFHHESYDVQGRAAQLALKHAGRFGPLGGEHIRDAIPALPPELGRRVAEVFGGEAVDTRTEPPFVPRPLPEPPPVMPFPATPAAPAEMEALGWTQWQWQPAERWLAGFVHLTHHDRLGLRAALQAAYGTAYSDVFAMRVWTATDFWRAAMAMELITPGADPGVPADPGHGPWPSGWTAGFTEGVLVTVTPGGALADVEYGGLAGQEEAVWAEGDAQAHDGHDPDVFGRRYTDYAAGLPASWVGGAAPSGGDAKIGGLGPNGRWAAVPEPPRDRLPAPGEVSLPHMFVLRRFAEVLNALKEGTLPPVLLATPTSSTGALSPGVLVSRLEECEAAGVEPLPADLQQALLRLPRGVHAEAAARVARLTSEAARTAARWMSGGGLPDPRAGVRWGYVEGACEHYFDERPDGRVGQIRLTPLLKAGPTGLALIDELLAEPVKWTRNEHGGCMEWWPGVLPSHREVVAVNLLPHLLYQWNRPGVSASHAAMLAAADGPAGEATALVLAYFLAQKRSDAGVSVLLTMAARGDLPARELGDQLQRLIRWMRHAPQHIVNALQDAADQGAHEEVWQVLRAMLPGLLPGPEERPRSGLAAAVRLAVTVAERAQVRDDFPEVAELAARKSTSLLTRQARRLHDHLTRP</sequence>
<name>A0ABV9CTE8_9ACTN</name>
<comment type="caution">
    <text evidence="3">The sequence shown here is derived from an EMBL/GenBank/DDBJ whole genome shotgun (WGS) entry which is preliminary data.</text>
</comment>
<dbReference type="RefSeq" id="WP_380848588.1">
    <property type="nucleotide sequence ID" value="NZ_JBHSFP010000033.1"/>
</dbReference>
<dbReference type="Proteomes" id="UP001596004">
    <property type="component" value="Unassembled WGS sequence"/>
</dbReference>
<organism evidence="3 4">
    <name type="scientific">Sphaerisporangium dianthi</name>
    <dbReference type="NCBI Taxonomy" id="1436120"/>
    <lineage>
        <taxon>Bacteria</taxon>
        <taxon>Bacillati</taxon>
        <taxon>Actinomycetota</taxon>
        <taxon>Actinomycetes</taxon>
        <taxon>Streptosporangiales</taxon>
        <taxon>Streptosporangiaceae</taxon>
        <taxon>Sphaerisporangium</taxon>
    </lineage>
</organism>
<dbReference type="InterPro" id="IPR056726">
    <property type="entry name" value="DUF7824"/>
</dbReference>
<protein>
    <submittedName>
        <fullName evidence="3">DUF6493 family protein</fullName>
    </submittedName>
</protein>